<dbReference type="EMBL" id="JAAVMB010000003">
    <property type="protein sequence ID" value="NKC67227.1"/>
    <property type="molecule type" value="Genomic_DNA"/>
</dbReference>
<sequence>MKILFLIAIVYFLSCCSYYIYRVIKKKMDKKTMLVFLSGLLPLFAIYMYSVNQPNDFTQKEDSRSSFYELDKIIDESEIGTKTIDYEAYQSFTENILTLEGAIYSYGLPTNVIGAEKGDKYMEVIYPSNEYGNSIGLKFKYSPSSLGNWKLTEKYVVKTEGVSIPEYETK</sequence>
<feature type="transmembrane region" description="Helical" evidence="1">
    <location>
        <begin position="33"/>
        <end position="50"/>
    </location>
</feature>
<dbReference type="RefSeq" id="WP_167806481.1">
    <property type="nucleotide sequence ID" value="NZ_JAAVMB010000003.1"/>
</dbReference>
<comment type="caution">
    <text evidence="2">The sequence shown here is derived from an EMBL/GenBank/DDBJ whole genome shotgun (WGS) entry which is preliminary data.</text>
</comment>
<gene>
    <name evidence="2" type="ORF">HED35_03930</name>
</gene>
<dbReference type="Proteomes" id="UP000521358">
    <property type="component" value="Unassembled WGS sequence"/>
</dbReference>
<protein>
    <submittedName>
        <fullName evidence="2">Uncharacterized protein</fullName>
    </submittedName>
</protein>
<feature type="transmembrane region" description="Helical" evidence="1">
    <location>
        <begin position="6"/>
        <end position="21"/>
    </location>
</feature>
<name>A0A7X6D7J2_9ENTE</name>
<keyword evidence="1" id="KW-0472">Membrane</keyword>
<evidence type="ECO:0000313" key="3">
    <source>
        <dbReference type="Proteomes" id="UP000521358"/>
    </source>
</evidence>
<evidence type="ECO:0000313" key="2">
    <source>
        <dbReference type="EMBL" id="NKC67227.1"/>
    </source>
</evidence>
<proteinExistence type="predicted"/>
<organism evidence="2 3">
    <name type="scientific">Vagococcus fluvialis</name>
    <dbReference type="NCBI Taxonomy" id="2738"/>
    <lineage>
        <taxon>Bacteria</taxon>
        <taxon>Bacillati</taxon>
        <taxon>Bacillota</taxon>
        <taxon>Bacilli</taxon>
        <taxon>Lactobacillales</taxon>
        <taxon>Enterococcaceae</taxon>
        <taxon>Vagococcus</taxon>
    </lineage>
</organism>
<accession>A0A7X6D7J2</accession>
<evidence type="ECO:0000256" key="1">
    <source>
        <dbReference type="SAM" id="Phobius"/>
    </source>
</evidence>
<keyword evidence="1" id="KW-0812">Transmembrane</keyword>
<reference evidence="2 3" key="1">
    <citation type="submission" date="2020-03" db="EMBL/GenBank/DDBJ databases">
        <title>Bacterial samples isolated from urine from healthy bovine heifers (Gyr breed).</title>
        <authorList>
            <person name="Giannattasio-Ferraz S."/>
            <person name="Maskeri L."/>
            <person name="Penido A."/>
            <person name="Barbosa-Stancioli E.F."/>
            <person name="Putonti C."/>
        </authorList>
    </citation>
    <scope>NUCLEOTIDE SEQUENCE [LARGE SCALE GENOMIC DNA]</scope>
    <source>
        <strain evidence="2 3">UFMG-H7</strain>
    </source>
</reference>
<keyword evidence="1" id="KW-1133">Transmembrane helix</keyword>
<dbReference type="AlphaFoldDB" id="A0A7X6D7J2"/>